<dbReference type="Gene3D" id="3.10.450.50">
    <property type="match status" value="1"/>
</dbReference>
<proteinExistence type="predicted"/>
<evidence type="ECO:0000313" key="2">
    <source>
        <dbReference type="Proteomes" id="UP000620224"/>
    </source>
</evidence>
<dbReference type="PANTHER" id="PTHR38436:SF1">
    <property type="entry name" value="ESTER CYCLASE"/>
    <property type="match status" value="1"/>
</dbReference>
<protein>
    <recommendedName>
        <fullName evidence="3">Ester cyclase</fullName>
    </recommendedName>
</protein>
<dbReference type="SUPFAM" id="SSF54427">
    <property type="entry name" value="NTF2-like"/>
    <property type="match status" value="1"/>
</dbReference>
<comment type="caution">
    <text evidence="1">The sequence shown here is derived from an EMBL/GenBank/DDBJ whole genome shotgun (WGS) entry which is preliminary data.</text>
</comment>
<dbReference type="InterPro" id="IPR009959">
    <property type="entry name" value="Cyclase_SnoaL-like"/>
</dbReference>
<name>A0A918MTR3_9ACTN</name>
<organism evidence="1 2">
    <name type="scientific">Streptomyces lucensis JCM 4490</name>
    <dbReference type="NCBI Taxonomy" id="1306176"/>
    <lineage>
        <taxon>Bacteria</taxon>
        <taxon>Bacillati</taxon>
        <taxon>Actinomycetota</taxon>
        <taxon>Actinomycetes</taxon>
        <taxon>Kitasatosporales</taxon>
        <taxon>Streptomycetaceae</taxon>
        <taxon>Streptomyces</taxon>
    </lineage>
</organism>
<reference evidence="1" key="2">
    <citation type="submission" date="2020-09" db="EMBL/GenBank/DDBJ databases">
        <authorList>
            <person name="Sun Q."/>
            <person name="Ohkuma M."/>
        </authorList>
    </citation>
    <scope>NUCLEOTIDE SEQUENCE</scope>
    <source>
        <strain evidence="1">JCM 4490</strain>
    </source>
</reference>
<dbReference type="EMBL" id="BMUE01000014">
    <property type="protein sequence ID" value="GGW70381.1"/>
    <property type="molecule type" value="Genomic_DNA"/>
</dbReference>
<dbReference type="Pfam" id="PF07366">
    <property type="entry name" value="SnoaL"/>
    <property type="match status" value="1"/>
</dbReference>
<gene>
    <name evidence="1" type="ORF">GCM10010503_54500</name>
</gene>
<keyword evidence="2" id="KW-1185">Reference proteome</keyword>
<sequence length="143" mass="15172">MNAGDRAALDRLHDAVSTGDPEAVAKTIDEVVDPEVLFHAPVPMGGTGVQALKQVWTVLLHAFPDLRVTVQDVIAEGDRVVSRNTVTGTHLGEYRGIAPTGASVTYDEIFVFRLAGGRIAEIWGVVDVHAQLRQLGVVPGAPA</sequence>
<dbReference type="Proteomes" id="UP000620224">
    <property type="component" value="Unassembled WGS sequence"/>
</dbReference>
<accession>A0A918MTR3</accession>
<dbReference type="PANTHER" id="PTHR38436">
    <property type="entry name" value="POLYKETIDE CYCLASE SNOAL-LIKE DOMAIN"/>
    <property type="match status" value="1"/>
</dbReference>
<dbReference type="InterPro" id="IPR032710">
    <property type="entry name" value="NTF2-like_dom_sf"/>
</dbReference>
<dbReference type="RefSeq" id="WP_190018012.1">
    <property type="nucleotide sequence ID" value="NZ_BMUE01000014.1"/>
</dbReference>
<reference evidence="1" key="1">
    <citation type="journal article" date="2014" name="Int. J. Syst. Evol. Microbiol.">
        <title>Complete genome sequence of Corynebacterium casei LMG S-19264T (=DSM 44701T), isolated from a smear-ripened cheese.</title>
        <authorList>
            <consortium name="US DOE Joint Genome Institute (JGI-PGF)"/>
            <person name="Walter F."/>
            <person name="Albersmeier A."/>
            <person name="Kalinowski J."/>
            <person name="Ruckert C."/>
        </authorList>
    </citation>
    <scope>NUCLEOTIDE SEQUENCE</scope>
    <source>
        <strain evidence="1">JCM 4490</strain>
    </source>
</reference>
<evidence type="ECO:0008006" key="3">
    <source>
        <dbReference type="Google" id="ProtNLM"/>
    </source>
</evidence>
<dbReference type="AlphaFoldDB" id="A0A918MTR3"/>
<evidence type="ECO:0000313" key="1">
    <source>
        <dbReference type="EMBL" id="GGW70381.1"/>
    </source>
</evidence>
<dbReference type="GO" id="GO:0030638">
    <property type="term" value="P:polyketide metabolic process"/>
    <property type="evidence" value="ECO:0007669"/>
    <property type="project" value="InterPro"/>
</dbReference>